<accession>A0A7K0CZP7</accession>
<gene>
    <name evidence="3" type="ORF">NRB20_20370</name>
</gene>
<keyword evidence="4" id="KW-1185">Reference proteome</keyword>
<feature type="transmembrane region" description="Helical" evidence="1">
    <location>
        <begin position="61"/>
        <end position="86"/>
    </location>
</feature>
<evidence type="ECO:0000256" key="2">
    <source>
        <dbReference type="SAM" id="SignalP"/>
    </source>
</evidence>
<dbReference type="Proteomes" id="UP000438448">
    <property type="component" value="Unassembled WGS sequence"/>
</dbReference>
<evidence type="ECO:0000313" key="4">
    <source>
        <dbReference type="Proteomes" id="UP000438448"/>
    </source>
</evidence>
<feature type="transmembrane region" description="Helical" evidence="1">
    <location>
        <begin position="107"/>
        <end position="131"/>
    </location>
</feature>
<keyword evidence="1" id="KW-1133">Transmembrane helix</keyword>
<keyword evidence="1" id="KW-0812">Transmembrane</keyword>
<feature type="signal peptide" evidence="2">
    <location>
        <begin position="1"/>
        <end position="37"/>
    </location>
</feature>
<proteinExistence type="predicted"/>
<sequence length="134" mass="13846">MFIRYLSPRLHPPMSRLATLCALAAVALIAGTGEASAGAIDNPLNGIKPDLGLFSGALDASWKRVVAFIWTLVVVGSAVRVIVGAFKVKRAKSRGYANDLAEGSEELQDALVSLGLVGLASPIIATVLFVVGGS</sequence>
<name>A0A7K0CZP7_9NOCA</name>
<reference evidence="3 4" key="1">
    <citation type="submission" date="2019-10" db="EMBL/GenBank/DDBJ databases">
        <title>Nocardia macrotermitis sp. nov. and Nocardia aurantia sp. nov., isolated from the gut of fungus growing-termite Macrotermes natalensis.</title>
        <authorList>
            <person name="Benndorf R."/>
            <person name="Schwitalla J."/>
            <person name="Martin K."/>
            <person name="De Beer W."/>
            <person name="Kaster A.-K."/>
            <person name="Vollmers J."/>
            <person name="Poulsen M."/>
            <person name="Beemelmanns C."/>
        </authorList>
    </citation>
    <scope>NUCLEOTIDE SEQUENCE [LARGE SCALE GENOMIC DNA]</scope>
    <source>
        <strain evidence="3 4">RB20</strain>
    </source>
</reference>
<keyword evidence="1" id="KW-0472">Membrane</keyword>
<evidence type="ECO:0000313" key="3">
    <source>
        <dbReference type="EMBL" id="MQY18953.1"/>
    </source>
</evidence>
<keyword evidence="2" id="KW-0732">Signal</keyword>
<dbReference type="AlphaFoldDB" id="A0A7K0CZP7"/>
<feature type="chain" id="PRO_5039282146" evidence="2">
    <location>
        <begin position="38"/>
        <end position="134"/>
    </location>
</feature>
<evidence type="ECO:0000256" key="1">
    <source>
        <dbReference type="SAM" id="Phobius"/>
    </source>
</evidence>
<organism evidence="3 4">
    <name type="scientific">Nocardia macrotermitis</name>
    <dbReference type="NCBI Taxonomy" id="2585198"/>
    <lineage>
        <taxon>Bacteria</taxon>
        <taxon>Bacillati</taxon>
        <taxon>Actinomycetota</taxon>
        <taxon>Actinomycetes</taxon>
        <taxon>Mycobacteriales</taxon>
        <taxon>Nocardiaceae</taxon>
        <taxon>Nocardia</taxon>
    </lineage>
</organism>
<comment type="caution">
    <text evidence="3">The sequence shown here is derived from an EMBL/GenBank/DDBJ whole genome shotgun (WGS) entry which is preliminary data.</text>
</comment>
<protein>
    <submittedName>
        <fullName evidence="3">Uncharacterized protein</fullName>
    </submittedName>
</protein>
<dbReference type="EMBL" id="WEGK01000003">
    <property type="protein sequence ID" value="MQY18953.1"/>
    <property type="molecule type" value="Genomic_DNA"/>
</dbReference>